<evidence type="ECO:0000313" key="5">
    <source>
        <dbReference type="Proteomes" id="UP001596413"/>
    </source>
</evidence>
<evidence type="ECO:0000256" key="1">
    <source>
        <dbReference type="SAM" id="MobiDB-lite"/>
    </source>
</evidence>
<accession>A0ABW2GCC3</accession>
<evidence type="ECO:0000256" key="2">
    <source>
        <dbReference type="SAM" id="SignalP"/>
    </source>
</evidence>
<dbReference type="PANTHER" id="PTHR30163:SF8">
    <property type="entry name" value="LYTIC MUREIN TRANSGLYCOSYLASE"/>
    <property type="match status" value="1"/>
</dbReference>
<keyword evidence="5" id="KW-1185">Reference proteome</keyword>
<dbReference type="InterPro" id="IPR043426">
    <property type="entry name" value="MltB-like"/>
</dbReference>
<dbReference type="GO" id="GO:0016757">
    <property type="term" value="F:glycosyltransferase activity"/>
    <property type="evidence" value="ECO:0007669"/>
    <property type="project" value="UniProtKB-KW"/>
</dbReference>
<gene>
    <name evidence="4" type="ORF">ACFQLX_00355</name>
</gene>
<protein>
    <submittedName>
        <fullName evidence="4">Lytic murein transglycosylase</fullName>
        <ecNumber evidence="4">2.4.-.-</ecNumber>
    </submittedName>
</protein>
<dbReference type="CDD" id="cd13399">
    <property type="entry name" value="Slt35-like"/>
    <property type="match status" value="1"/>
</dbReference>
<dbReference type="PANTHER" id="PTHR30163">
    <property type="entry name" value="MEMBRANE-BOUND LYTIC MUREIN TRANSGLYCOSYLASE B"/>
    <property type="match status" value="1"/>
</dbReference>
<feature type="region of interest" description="Disordered" evidence="1">
    <location>
        <begin position="550"/>
        <end position="603"/>
    </location>
</feature>
<reference evidence="5" key="1">
    <citation type="journal article" date="2019" name="Int. J. Syst. Evol. Microbiol.">
        <title>The Global Catalogue of Microorganisms (GCM) 10K type strain sequencing project: providing services to taxonomists for standard genome sequencing and annotation.</title>
        <authorList>
            <consortium name="The Broad Institute Genomics Platform"/>
            <consortium name="The Broad Institute Genome Sequencing Center for Infectious Disease"/>
            <person name="Wu L."/>
            <person name="Ma J."/>
        </authorList>
    </citation>
    <scope>NUCLEOTIDE SEQUENCE [LARGE SCALE GENOMIC DNA]</scope>
    <source>
        <strain evidence="5">CGMCC 1.13681</strain>
    </source>
</reference>
<feature type="compositionally biased region" description="Pro residues" evidence="1">
    <location>
        <begin position="554"/>
        <end position="574"/>
    </location>
</feature>
<feature type="compositionally biased region" description="Pro residues" evidence="1">
    <location>
        <begin position="295"/>
        <end position="321"/>
    </location>
</feature>
<dbReference type="RefSeq" id="WP_386410263.1">
    <property type="nucleotide sequence ID" value="NZ_JBHSZO010000001.1"/>
</dbReference>
<feature type="domain" description="Transglycosylase SLT" evidence="3">
    <location>
        <begin position="178"/>
        <end position="221"/>
    </location>
</feature>
<feature type="chain" id="PRO_5045575181" evidence="2">
    <location>
        <begin position="25"/>
        <end position="603"/>
    </location>
</feature>
<keyword evidence="2" id="KW-0732">Signal</keyword>
<dbReference type="Proteomes" id="UP001596413">
    <property type="component" value="Unassembled WGS sequence"/>
</dbReference>
<dbReference type="InterPro" id="IPR031304">
    <property type="entry name" value="SLT_2"/>
</dbReference>
<feature type="signal peptide" evidence="2">
    <location>
        <begin position="1"/>
        <end position="24"/>
    </location>
</feature>
<name>A0ABW2GCC3_9ACTN</name>
<organism evidence="4 5">
    <name type="scientific">Streptomyces polyrhachis</name>
    <dbReference type="NCBI Taxonomy" id="1282885"/>
    <lineage>
        <taxon>Bacteria</taxon>
        <taxon>Bacillati</taxon>
        <taxon>Actinomycetota</taxon>
        <taxon>Actinomycetes</taxon>
        <taxon>Kitasatosporales</taxon>
        <taxon>Streptomycetaceae</taxon>
        <taxon>Streptomyces</taxon>
    </lineage>
</organism>
<sequence length="603" mass="60746">MAAQFGRRLRRGAATTAVAAAAMAALTASQAPETFLAVADGRPGDSKPEDIALEDLEDTATGGSPYYTDLPPLAVPDSPTTSPGAQGAYEAGIPATVLQAYKKAEAQLRRAKPRCNLKWQLLAAIGKVESGHARGGAVDVYGTTRSPILGPVLDGGDYANIKDTDGGRYDGDARYDRAVGPMQFIPGTWSSWGADANGDGKRDPNNIFDAALAAARYLCAHDRDLATVQGREQAILSYNPSREYLSTVLYWYDYYRTGAHSVPNGTGPLPGPRSDDPPADAGERRGGGGGGGGDPPAPAPTPPSSTPPGTVPPSPTPPPADPALSVARLLDNGTGALTAVQGRTFGERVSVKAATNAGSGVAAVKVRFTITGSTGARFSGGASEAVVTTGGDGTATAPDILAGETTGAFTVHAALATRATVGVDFAASVTARTADALTRVDGGGALSAAESTAFADGLRFKATDGDTAVADTAVTATIVASADPPDAVTAGPYFKAADGSAVRSRELRTDAAGQVSVPQLYADGTTGTFALQLKAAGGKTVYLTLTVTAAPTTEPTPTPDPTTDPTTDPSPAPTSDPTTAPTLAPIAEPTPAATDTATASPTP</sequence>
<evidence type="ECO:0000259" key="3">
    <source>
        <dbReference type="Pfam" id="PF13406"/>
    </source>
</evidence>
<dbReference type="InterPro" id="IPR023346">
    <property type="entry name" value="Lysozyme-like_dom_sf"/>
</dbReference>
<feature type="compositionally biased region" description="Basic and acidic residues" evidence="1">
    <location>
        <begin position="273"/>
        <end position="286"/>
    </location>
</feature>
<feature type="region of interest" description="Disordered" evidence="1">
    <location>
        <begin position="263"/>
        <end position="325"/>
    </location>
</feature>
<dbReference type="EMBL" id="JBHSZO010000001">
    <property type="protein sequence ID" value="MFC7216629.1"/>
    <property type="molecule type" value="Genomic_DNA"/>
</dbReference>
<evidence type="ECO:0000313" key="4">
    <source>
        <dbReference type="EMBL" id="MFC7216629.1"/>
    </source>
</evidence>
<dbReference type="EC" id="2.4.-.-" evidence="4"/>
<proteinExistence type="predicted"/>
<keyword evidence="4" id="KW-0808">Transferase</keyword>
<keyword evidence="4" id="KW-0328">Glycosyltransferase</keyword>
<feature type="compositionally biased region" description="Low complexity" evidence="1">
    <location>
        <begin position="575"/>
        <end position="603"/>
    </location>
</feature>
<dbReference type="SUPFAM" id="SSF53955">
    <property type="entry name" value="Lysozyme-like"/>
    <property type="match status" value="1"/>
</dbReference>
<comment type="caution">
    <text evidence="4">The sequence shown here is derived from an EMBL/GenBank/DDBJ whole genome shotgun (WGS) entry which is preliminary data.</text>
</comment>
<dbReference type="Pfam" id="PF13406">
    <property type="entry name" value="SLT_2"/>
    <property type="match status" value="1"/>
</dbReference>
<dbReference type="Gene3D" id="1.10.530.10">
    <property type="match status" value="1"/>
</dbReference>